<dbReference type="InterPro" id="IPR015890">
    <property type="entry name" value="Chorismate_C"/>
</dbReference>
<evidence type="ECO:0000259" key="1">
    <source>
        <dbReference type="PROSITE" id="PS50141"/>
    </source>
</evidence>
<dbReference type="AlphaFoldDB" id="A0A6L6XRW5"/>
<dbReference type="GO" id="GO:0008153">
    <property type="term" value="P:4-aminobenzoate biosynthetic process"/>
    <property type="evidence" value="ECO:0007669"/>
    <property type="project" value="TreeGrafter"/>
</dbReference>
<gene>
    <name evidence="2" type="ORF">GON03_11095</name>
</gene>
<dbReference type="EMBL" id="WSEK01000004">
    <property type="protein sequence ID" value="MVQ49728.1"/>
    <property type="molecule type" value="Genomic_DNA"/>
</dbReference>
<dbReference type="PANTHER" id="PTHR11236">
    <property type="entry name" value="AMINOBENZOATE/ANTHRANILATE SYNTHASE"/>
    <property type="match status" value="1"/>
</dbReference>
<dbReference type="Pfam" id="PF00425">
    <property type="entry name" value="Chorismate_bind"/>
    <property type="match status" value="1"/>
</dbReference>
<dbReference type="Proteomes" id="UP000473525">
    <property type="component" value="Unassembled WGS sequence"/>
</dbReference>
<dbReference type="RefSeq" id="WP_181645199.1">
    <property type="nucleotide sequence ID" value="NZ_WSEK01000004.1"/>
</dbReference>
<dbReference type="GO" id="GO:0005737">
    <property type="term" value="C:cytoplasm"/>
    <property type="evidence" value="ECO:0007669"/>
    <property type="project" value="TreeGrafter"/>
</dbReference>
<dbReference type="InterPro" id="IPR019999">
    <property type="entry name" value="Anth_synth_I-like"/>
</dbReference>
<feature type="domain" description="A to I editase" evidence="1">
    <location>
        <begin position="245"/>
        <end position="366"/>
    </location>
</feature>
<evidence type="ECO:0000313" key="2">
    <source>
        <dbReference type="EMBL" id="MVQ49728.1"/>
    </source>
</evidence>
<dbReference type="PROSITE" id="PS50141">
    <property type="entry name" value="A_DEAMIN_EDITASE"/>
    <property type="match status" value="1"/>
</dbReference>
<name>A0A6L6XRW5_9ACTN</name>
<dbReference type="GO" id="GO:0004000">
    <property type="term" value="F:adenosine deaminase activity"/>
    <property type="evidence" value="ECO:0007669"/>
    <property type="project" value="InterPro"/>
</dbReference>
<evidence type="ECO:0000313" key="3">
    <source>
        <dbReference type="Proteomes" id="UP000473525"/>
    </source>
</evidence>
<organism evidence="2 3">
    <name type="scientific">Nocardioides agri</name>
    <dbReference type="NCBI Taxonomy" id="2682843"/>
    <lineage>
        <taxon>Bacteria</taxon>
        <taxon>Bacillati</taxon>
        <taxon>Actinomycetota</taxon>
        <taxon>Actinomycetes</taxon>
        <taxon>Propionibacteriales</taxon>
        <taxon>Nocardioidaceae</taxon>
        <taxon>Nocardioides</taxon>
    </lineage>
</organism>
<reference evidence="2 3" key="1">
    <citation type="submission" date="2019-12" db="EMBL/GenBank/DDBJ databases">
        <authorList>
            <person name="Huq M.A."/>
        </authorList>
    </citation>
    <scope>NUCLEOTIDE SEQUENCE [LARGE SCALE GENOMIC DNA]</scope>
    <source>
        <strain evidence="2 3">MAH-18</strain>
    </source>
</reference>
<dbReference type="PANTHER" id="PTHR11236:SF18">
    <property type="entry name" value="AMINODEOXYCHORISMATE SYNTHASE"/>
    <property type="match status" value="1"/>
</dbReference>
<dbReference type="InterPro" id="IPR005801">
    <property type="entry name" value="ADC_synthase"/>
</dbReference>
<accession>A0A6L6XRW5</accession>
<comment type="caution">
    <text evidence="2">The sequence shown here is derived from an EMBL/GenBank/DDBJ whole genome shotgun (WGS) entry which is preliminary data.</text>
</comment>
<dbReference type="SUPFAM" id="SSF56322">
    <property type="entry name" value="ADC synthase"/>
    <property type="match status" value="1"/>
</dbReference>
<dbReference type="GO" id="GO:0003723">
    <property type="term" value="F:RNA binding"/>
    <property type="evidence" value="ECO:0007669"/>
    <property type="project" value="InterPro"/>
</dbReference>
<dbReference type="PRINTS" id="PR00095">
    <property type="entry name" value="ANTSNTHASEI"/>
</dbReference>
<dbReference type="GO" id="GO:0046820">
    <property type="term" value="F:4-amino-4-deoxychorismate synthase activity"/>
    <property type="evidence" value="ECO:0007669"/>
    <property type="project" value="TreeGrafter"/>
</dbReference>
<sequence length="411" mass="44691">MTDPVGFFASVAASRRRCFWLDGGGARDWSGRRSIVGWLDEDDVSLTYDAGTRLVTRHASGRAEVVGDDVFAALSAELASGSPDASWFGYLGYACRPDLPAAVGSGLPDAVWMRPSQVRMFEHERPAVEVRGVPATSLGRALPESYAEAFAEVQEQLHAGNTYEVNLTYRVETTSDTDPVTAYLRLRELNPAPYAGFLQHDLPGARGWLLSSSPERYALITADRTLETKPIKGTTARGATPEEDDRTRAHLASDPRFRAENLMIVDLLRNDLSLVCEPGTVTVPVLMDVESYETVHQLVSTVRGRLRDDVTTIDALRALFPAGSMTGAPKLRTMQVIEDVEDSPRGPYAGAFGWVSADGRADLGVVIRSLMTAGDGRWLLGTGGGITVRSGVDDEYAESRWKADRLLGALR</sequence>
<proteinExistence type="predicted"/>
<dbReference type="GO" id="GO:0006396">
    <property type="term" value="P:RNA processing"/>
    <property type="evidence" value="ECO:0007669"/>
    <property type="project" value="InterPro"/>
</dbReference>
<dbReference type="GO" id="GO:0000162">
    <property type="term" value="P:L-tryptophan biosynthetic process"/>
    <property type="evidence" value="ECO:0007669"/>
    <property type="project" value="TreeGrafter"/>
</dbReference>
<keyword evidence="3" id="KW-1185">Reference proteome</keyword>
<dbReference type="InterPro" id="IPR002466">
    <property type="entry name" value="A_deamin"/>
</dbReference>
<dbReference type="Gene3D" id="3.60.120.10">
    <property type="entry name" value="Anthranilate synthase"/>
    <property type="match status" value="1"/>
</dbReference>
<protein>
    <submittedName>
        <fullName evidence="2">Anthranilate synthase component I family protein</fullName>
    </submittedName>
</protein>